<evidence type="ECO:0000256" key="2">
    <source>
        <dbReference type="ARBA" id="ARBA00022692"/>
    </source>
</evidence>
<dbReference type="PANTHER" id="PTHR31234">
    <property type="entry name" value="LATE EMBRYOGENESIS ABUNDANT (LEA) HYDROXYPROLINE-RICH GLYCOPROTEIN FAMILY"/>
    <property type="match status" value="1"/>
</dbReference>
<keyword evidence="3" id="KW-1133">Transmembrane helix</keyword>
<dbReference type="eggNOG" id="ENOG502S1F9">
    <property type="taxonomic scope" value="Eukaryota"/>
</dbReference>
<evidence type="ECO:0000313" key="8">
    <source>
        <dbReference type="Proteomes" id="UP000008810"/>
    </source>
</evidence>
<dbReference type="InterPro" id="IPR044839">
    <property type="entry name" value="NDR1-like"/>
</dbReference>
<dbReference type="OrthoDB" id="1894389at2759"/>
<keyword evidence="2" id="KW-0812">Transmembrane</keyword>
<dbReference type="GeneID" id="104582058"/>
<keyword evidence="8" id="KW-1185">Reference proteome</keyword>
<name>I1GTV5_BRADI</name>
<comment type="subcellular location">
    <subcellularLocation>
        <location evidence="1">Membrane</location>
        <topology evidence="1">Single-pass membrane protein</topology>
    </subcellularLocation>
</comment>
<reference evidence="6 7" key="1">
    <citation type="journal article" date="2010" name="Nature">
        <title>Genome sequencing and analysis of the model grass Brachypodium distachyon.</title>
        <authorList>
            <consortium name="International Brachypodium Initiative"/>
        </authorList>
    </citation>
    <scope>NUCLEOTIDE SEQUENCE [LARGE SCALE GENOMIC DNA]</scope>
    <source>
        <strain evidence="6 7">Bd21</strain>
    </source>
</reference>
<feature type="domain" description="Late embryogenesis abundant protein LEA-2 subgroup" evidence="5">
    <location>
        <begin position="71"/>
        <end position="149"/>
    </location>
</feature>
<gene>
    <name evidence="7" type="primary">LOC104582058</name>
    <name evidence="6" type="ORF">BRADI_1g25970v3</name>
</gene>
<dbReference type="STRING" id="15368.I1GTV5"/>
<accession>I1GTV5</accession>
<dbReference type="PANTHER" id="PTHR31234:SF26">
    <property type="entry name" value="OS07G0524400 PROTEIN"/>
    <property type="match status" value="1"/>
</dbReference>
<dbReference type="OMA" id="HAPFRYG"/>
<sequence length="193" mass="20245">MARVENKATVACCGCASLAVALLLGVAFAAALYFAVLRPRPPRVASAAVDTQLSDFRVLPPALNFSLAVDVAVHNPGHAPFRHGEAVTAVTYRGSTVGRSASAPGRIPARSTRTVGARVQVDAARVVVSRHYVADVVSGALRFEARTAVAGEAVALRAFRLSADAEVACAVVLYPFRRESSSHCTYTVRITGI</sequence>
<dbReference type="GO" id="GO:0098542">
    <property type="term" value="P:defense response to other organism"/>
    <property type="evidence" value="ECO:0007669"/>
    <property type="project" value="InterPro"/>
</dbReference>
<proteinExistence type="predicted"/>
<evidence type="ECO:0000256" key="4">
    <source>
        <dbReference type="ARBA" id="ARBA00023136"/>
    </source>
</evidence>
<dbReference type="RefSeq" id="XP_010229652.1">
    <property type="nucleotide sequence ID" value="XM_010231350.1"/>
</dbReference>
<evidence type="ECO:0000313" key="6">
    <source>
        <dbReference type="EMBL" id="KQK15950.1"/>
    </source>
</evidence>
<reference evidence="7" key="3">
    <citation type="submission" date="2018-08" db="UniProtKB">
        <authorList>
            <consortium name="EnsemblPlants"/>
        </authorList>
    </citation>
    <scope>IDENTIFICATION</scope>
    <source>
        <strain evidence="7">cv. Bd21</strain>
    </source>
</reference>
<evidence type="ECO:0000256" key="1">
    <source>
        <dbReference type="ARBA" id="ARBA00004167"/>
    </source>
</evidence>
<dbReference type="Pfam" id="PF03168">
    <property type="entry name" value="LEA_2"/>
    <property type="match status" value="1"/>
</dbReference>
<protein>
    <recommendedName>
        <fullName evidence="5">Late embryogenesis abundant protein LEA-2 subgroup domain-containing protein</fullName>
    </recommendedName>
</protein>
<dbReference type="KEGG" id="bdi:104582058"/>
<organism evidence="6">
    <name type="scientific">Brachypodium distachyon</name>
    <name type="common">Purple false brome</name>
    <name type="synonym">Trachynia distachya</name>
    <dbReference type="NCBI Taxonomy" id="15368"/>
    <lineage>
        <taxon>Eukaryota</taxon>
        <taxon>Viridiplantae</taxon>
        <taxon>Streptophyta</taxon>
        <taxon>Embryophyta</taxon>
        <taxon>Tracheophyta</taxon>
        <taxon>Spermatophyta</taxon>
        <taxon>Magnoliopsida</taxon>
        <taxon>Liliopsida</taxon>
        <taxon>Poales</taxon>
        <taxon>Poaceae</taxon>
        <taxon>BOP clade</taxon>
        <taxon>Pooideae</taxon>
        <taxon>Stipodae</taxon>
        <taxon>Brachypodieae</taxon>
        <taxon>Brachypodium</taxon>
    </lineage>
</organism>
<dbReference type="Gramene" id="KQK15950">
    <property type="protein sequence ID" value="KQK15950"/>
    <property type="gene ID" value="BRADI_1g25970v3"/>
</dbReference>
<keyword evidence="4" id="KW-0472">Membrane</keyword>
<reference evidence="6" key="2">
    <citation type="submission" date="2017-06" db="EMBL/GenBank/DDBJ databases">
        <title>WGS assembly of Brachypodium distachyon.</title>
        <authorList>
            <consortium name="The International Brachypodium Initiative"/>
            <person name="Lucas S."/>
            <person name="Harmon-Smith M."/>
            <person name="Lail K."/>
            <person name="Tice H."/>
            <person name="Grimwood J."/>
            <person name="Bruce D."/>
            <person name="Barry K."/>
            <person name="Shu S."/>
            <person name="Lindquist E."/>
            <person name="Wang M."/>
            <person name="Pitluck S."/>
            <person name="Vogel J.P."/>
            <person name="Garvin D.F."/>
            <person name="Mockler T.C."/>
            <person name="Schmutz J."/>
            <person name="Rokhsar D."/>
            <person name="Bevan M.W."/>
        </authorList>
    </citation>
    <scope>NUCLEOTIDE SEQUENCE</scope>
    <source>
        <strain evidence="6">Bd21</strain>
    </source>
</reference>
<dbReference type="InterPro" id="IPR004864">
    <property type="entry name" value="LEA_2"/>
</dbReference>
<evidence type="ECO:0000259" key="5">
    <source>
        <dbReference type="Pfam" id="PF03168"/>
    </source>
</evidence>
<dbReference type="EMBL" id="CM000880">
    <property type="protein sequence ID" value="KQK15950.1"/>
    <property type="molecule type" value="Genomic_DNA"/>
</dbReference>
<dbReference type="AlphaFoldDB" id="I1GTV5"/>
<evidence type="ECO:0000256" key="3">
    <source>
        <dbReference type="ARBA" id="ARBA00022989"/>
    </source>
</evidence>
<dbReference type="GO" id="GO:0016020">
    <property type="term" value="C:membrane"/>
    <property type="evidence" value="ECO:0007669"/>
    <property type="project" value="UniProtKB-SubCell"/>
</dbReference>
<dbReference type="HOGENOM" id="CLU_050605_4_1_1"/>
<evidence type="ECO:0000313" key="7">
    <source>
        <dbReference type="EnsemblPlants" id="KQK15950"/>
    </source>
</evidence>
<dbReference type="EnsemblPlants" id="KQK15950">
    <property type="protein sequence ID" value="KQK15950"/>
    <property type="gene ID" value="BRADI_1g25970v3"/>
</dbReference>
<dbReference type="Proteomes" id="UP000008810">
    <property type="component" value="Chromosome 1"/>
</dbReference>